<dbReference type="PANTHER" id="PTHR24252">
    <property type="entry name" value="ACROSIN-RELATED"/>
    <property type="match status" value="1"/>
</dbReference>
<comment type="caution">
    <text evidence="3">The sequence shown here is derived from an EMBL/GenBank/DDBJ whole genome shotgun (WGS) entry which is preliminary data.</text>
</comment>
<dbReference type="GO" id="GO:0006508">
    <property type="term" value="P:proteolysis"/>
    <property type="evidence" value="ECO:0007669"/>
    <property type="project" value="InterPro"/>
</dbReference>
<organism evidence="3 4">
    <name type="scientific">Amphibalanus amphitrite</name>
    <name type="common">Striped barnacle</name>
    <name type="synonym">Balanus amphitrite</name>
    <dbReference type="NCBI Taxonomy" id="1232801"/>
    <lineage>
        <taxon>Eukaryota</taxon>
        <taxon>Metazoa</taxon>
        <taxon>Ecdysozoa</taxon>
        <taxon>Arthropoda</taxon>
        <taxon>Crustacea</taxon>
        <taxon>Multicrustacea</taxon>
        <taxon>Cirripedia</taxon>
        <taxon>Thoracica</taxon>
        <taxon>Thoracicalcarea</taxon>
        <taxon>Balanomorpha</taxon>
        <taxon>Balanoidea</taxon>
        <taxon>Balanidae</taxon>
        <taxon>Amphibalaninae</taxon>
        <taxon>Amphibalanus</taxon>
    </lineage>
</organism>
<dbReference type="InterPro" id="IPR001254">
    <property type="entry name" value="Trypsin_dom"/>
</dbReference>
<evidence type="ECO:0000256" key="1">
    <source>
        <dbReference type="ARBA" id="ARBA00023157"/>
    </source>
</evidence>
<keyword evidence="1" id="KW-1015">Disulfide bond</keyword>
<dbReference type="PRINTS" id="PR00722">
    <property type="entry name" value="CHYMOTRYPSIN"/>
</dbReference>
<reference evidence="3 4" key="1">
    <citation type="submission" date="2019-07" db="EMBL/GenBank/DDBJ databases">
        <title>Draft genome assembly of a fouling barnacle, Amphibalanus amphitrite (Darwin, 1854): The first reference genome for Thecostraca.</title>
        <authorList>
            <person name="Kim W."/>
        </authorList>
    </citation>
    <scope>NUCLEOTIDE SEQUENCE [LARGE SCALE GENOMIC DNA]</scope>
    <source>
        <strain evidence="3">SNU_AA5</strain>
        <tissue evidence="3">Soma without cirri and trophi</tissue>
    </source>
</reference>
<dbReference type="Pfam" id="PF00089">
    <property type="entry name" value="Trypsin"/>
    <property type="match status" value="1"/>
</dbReference>
<dbReference type="InterPro" id="IPR009003">
    <property type="entry name" value="Peptidase_S1_PA"/>
</dbReference>
<dbReference type="EMBL" id="VIIS01001822">
    <property type="protein sequence ID" value="KAF0292302.1"/>
    <property type="molecule type" value="Genomic_DNA"/>
</dbReference>
<keyword evidence="4" id="KW-1185">Reference proteome</keyword>
<evidence type="ECO:0000313" key="3">
    <source>
        <dbReference type="EMBL" id="KAF0292302.1"/>
    </source>
</evidence>
<dbReference type="Proteomes" id="UP000440578">
    <property type="component" value="Unassembled WGS sequence"/>
</dbReference>
<dbReference type="PROSITE" id="PS50240">
    <property type="entry name" value="TRYPSIN_DOM"/>
    <property type="match status" value="1"/>
</dbReference>
<dbReference type="AlphaFoldDB" id="A0A6A4VNJ8"/>
<protein>
    <submittedName>
        <fullName evidence="3">Serine proteinase stubble</fullName>
    </submittedName>
</protein>
<dbReference type="Gene3D" id="2.40.10.10">
    <property type="entry name" value="Trypsin-like serine proteases"/>
    <property type="match status" value="1"/>
</dbReference>
<dbReference type="InterPro" id="IPR043504">
    <property type="entry name" value="Peptidase_S1_PA_chymotrypsin"/>
</dbReference>
<dbReference type="GO" id="GO:0004252">
    <property type="term" value="F:serine-type endopeptidase activity"/>
    <property type="evidence" value="ECO:0007669"/>
    <property type="project" value="InterPro"/>
</dbReference>
<dbReference type="PANTHER" id="PTHR24252:SF7">
    <property type="entry name" value="HYALIN"/>
    <property type="match status" value="1"/>
</dbReference>
<dbReference type="OrthoDB" id="414661at2759"/>
<name>A0A6A4VNJ8_AMPAM</name>
<sequence>MALVTRPADEVFRAQSFPVLSCGWVDASRGGQQIRPLPCRTTTGGVGVCMFVWDCSKRGGTAVGICTDRFMFGGCCELPESPPPPPPTSNPAAGDGWTSLLQPVEPMPTPMSFVGVRPVLIGDDELNEVPTGPVTTDRPQCGVPPLFPLGDGSGPLSRIVGGRSAPFGSFPWQLSVRRTSFFGLSTTHRCGGALLNEQWAATAAHCVDDLLLAQIRIRVGEYDFGSLKEPHPYQERGALKKIVHPKYNFYSFEHDLALVKLDRPVELAPNVYPICLPGNDDLMVGDNATITGWGRLSEGGIQPGILQQVSMEMGIGR</sequence>
<dbReference type="CDD" id="cd00190">
    <property type="entry name" value="Tryp_SPc"/>
    <property type="match status" value="1"/>
</dbReference>
<evidence type="ECO:0000259" key="2">
    <source>
        <dbReference type="PROSITE" id="PS50240"/>
    </source>
</evidence>
<feature type="domain" description="Peptidase S1" evidence="2">
    <location>
        <begin position="159"/>
        <end position="317"/>
    </location>
</feature>
<evidence type="ECO:0000313" key="4">
    <source>
        <dbReference type="Proteomes" id="UP000440578"/>
    </source>
</evidence>
<dbReference type="SUPFAM" id="SSF50494">
    <property type="entry name" value="Trypsin-like serine proteases"/>
    <property type="match status" value="1"/>
</dbReference>
<accession>A0A6A4VNJ8</accession>
<proteinExistence type="predicted"/>
<gene>
    <name evidence="3" type="primary">Sb_4</name>
    <name evidence="3" type="ORF">FJT64_009654</name>
</gene>
<dbReference type="SMART" id="SM00020">
    <property type="entry name" value="Tryp_SPc"/>
    <property type="match status" value="1"/>
</dbReference>
<dbReference type="FunFam" id="2.40.10.10:FF:000068">
    <property type="entry name" value="transmembrane protease serine 2"/>
    <property type="match status" value="1"/>
</dbReference>
<dbReference type="InterPro" id="IPR001314">
    <property type="entry name" value="Peptidase_S1A"/>
</dbReference>